<evidence type="ECO:0000256" key="8">
    <source>
        <dbReference type="SAM" id="Phobius"/>
    </source>
</evidence>
<dbReference type="PROSITE" id="PS00211">
    <property type="entry name" value="ABC_TRANSPORTER_1"/>
    <property type="match status" value="1"/>
</dbReference>
<proteinExistence type="predicted"/>
<feature type="transmembrane region" description="Helical" evidence="8">
    <location>
        <begin position="321"/>
        <end position="338"/>
    </location>
</feature>
<dbReference type="CDD" id="cd03213">
    <property type="entry name" value="ABCG_EPDR"/>
    <property type="match status" value="1"/>
</dbReference>
<protein>
    <recommendedName>
        <fullName evidence="9">ABC transporter domain-containing protein</fullName>
    </recommendedName>
</protein>
<dbReference type="PANTHER" id="PTHR48041:SF63">
    <property type="entry name" value="EARLY GENE AT 23, ISOFORM C"/>
    <property type="match status" value="1"/>
</dbReference>
<dbReference type="InterPro" id="IPR017871">
    <property type="entry name" value="ABC_transporter-like_CS"/>
</dbReference>
<dbReference type="GO" id="GO:0140359">
    <property type="term" value="F:ABC-type transporter activity"/>
    <property type="evidence" value="ECO:0007669"/>
    <property type="project" value="InterPro"/>
</dbReference>
<dbReference type="InterPro" id="IPR003593">
    <property type="entry name" value="AAA+_ATPase"/>
</dbReference>
<keyword evidence="2" id="KW-0813">Transport</keyword>
<dbReference type="GO" id="GO:0005524">
    <property type="term" value="F:ATP binding"/>
    <property type="evidence" value="ECO:0007669"/>
    <property type="project" value="UniProtKB-KW"/>
</dbReference>
<dbReference type="InterPro" id="IPR050352">
    <property type="entry name" value="ABCG_transporters"/>
</dbReference>
<dbReference type="AlphaFoldDB" id="A0A6B2L030"/>
<reference evidence="10" key="1">
    <citation type="journal article" date="2020" name="J. Eukaryot. Microbiol.">
        <title>De novo Sequencing, Assembly and Annotation of the Transcriptome for the Free-Living Testate Amoeba Arcella intermedia.</title>
        <authorList>
            <person name="Ribeiro G.M."/>
            <person name="Porfirio-Sousa A.L."/>
            <person name="Maurer-Alcala X.X."/>
            <person name="Katz L.A."/>
            <person name="Lahr D.J.G."/>
        </authorList>
    </citation>
    <scope>NUCLEOTIDE SEQUENCE</scope>
</reference>
<evidence type="ECO:0000256" key="4">
    <source>
        <dbReference type="ARBA" id="ARBA00022741"/>
    </source>
</evidence>
<keyword evidence="3 8" id="KW-0812">Transmembrane</keyword>
<dbReference type="InterPro" id="IPR027417">
    <property type="entry name" value="P-loop_NTPase"/>
</dbReference>
<comment type="subcellular location">
    <subcellularLocation>
        <location evidence="1">Membrane</location>
        <topology evidence="1">Multi-pass membrane protein</topology>
    </subcellularLocation>
</comment>
<evidence type="ECO:0000256" key="2">
    <source>
        <dbReference type="ARBA" id="ARBA00022448"/>
    </source>
</evidence>
<dbReference type="Pfam" id="PF01061">
    <property type="entry name" value="ABC2_membrane"/>
    <property type="match status" value="1"/>
</dbReference>
<sequence length="601" mass="67497">MLHNVCGVIKPGRLLAIMGPTGSGKTTLLTALAGRLPLEPESKLLVNGAPIAKDYKRQVAFVLQDDVLFENLTVEQTLYYTAALRLGGLSKEELRRKVDQIIDMLNVNKARETRIGGPLARGVSGGERKRVNIGNELLTDPSLILLDEPTSGLDTSTGINLMQLLKGMTEVGLTVAAAIHQPSSQMFSLFDDLMILVDGSITYYGPADEAVSYFARIGFKCSAFYNPADFMMGLILQEELQKQGGSSMRGQLIEEWKKQPEAMDAHELKSEEDRELLKEFQEKQQQEGMRSYGAPFWKQVMILTERSFFQSLHVVFNFNDFFQTFFTSVIVAVLWWQLPYNLEYLNDRIGLIFFVTTYVALFFPAFKALFTFPSERAVILRERTSGSYRLSAYFVSKCLNEFPFMWEHPLLMLLITYFTTNWHLDANNFFIFFGICMALVWTSAAIGLFVSAICGPDLTKALTTMTLVAMTQFLTGGFFVQHFPVWIQWLYYLSFIKYTIDGAILNEFVGTSWYVSNSSAACSGFEGIVGGQMLPGEIILNKFNIFIPSVGLNVLVILGYGLLFRVLGYLALMWSMAAPKPNAEPGCKAQCESCCEDEEEE</sequence>
<feature type="transmembrane region" description="Helical" evidence="8">
    <location>
        <begin position="429"/>
        <end position="455"/>
    </location>
</feature>
<dbReference type="PROSITE" id="PS50893">
    <property type="entry name" value="ABC_TRANSPORTER_2"/>
    <property type="match status" value="1"/>
</dbReference>
<keyword evidence="7 8" id="KW-0472">Membrane</keyword>
<dbReference type="GO" id="GO:0005886">
    <property type="term" value="C:plasma membrane"/>
    <property type="evidence" value="ECO:0007669"/>
    <property type="project" value="TreeGrafter"/>
</dbReference>
<accession>A0A6B2L030</accession>
<dbReference type="InterPro" id="IPR013525">
    <property type="entry name" value="ABC2_TM"/>
</dbReference>
<dbReference type="SUPFAM" id="SSF52540">
    <property type="entry name" value="P-loop containing nucleoside triphosphate hydrolases"/>
    <property type="match status" value="1"/>
</dbReference>
<keyword evidence="5" id="KW-0067">ATP-binding</keyword>
<organism evidence="10">
    <name type="scientific">Arcella intermedia</name>
    <dbReference type="NCBI Taxonomy" id="1963864"/>
    <lineage>
        <taxon>Eukaryota</taxon>
        <taxon>Amoebozoa</taxon>
        <taxon>Tubulinea</taxon>
        <taxon>Elardia</taxon>
        <taxon>Arcellinida</taxon>
        <taxon>Sphaerothecina</taxon>
        <taxon>Arcellidae</taxon>
        <taxon>Arcella</taxon>
    </lineage>
</organism>
<name>A0A6B2L030_9EUKA</name>
<dbReference type="PANTHER" id="PTHR48041">
    <property type="entry name" value="ABC TRANSPORTER G FAMILY MEMBER 28"/>
    <property type="match status" value="1"/>
</dbReference>
<evidence type="ECO:0000256" key="1">
    <source>
        <dbReference type="ARBA" id="ARBA00004141"/>
    </source>
</evidence>
<dbReference type="GO" id="GO:0016887">
    <property type="term" value="F:ATP hydrolysis activity"/>
    <property type="evidence" value="ECO:0007669"/>
    <property type="project" value="InterPro"/>
</dbReference>
<dbReference type="Gene3D" id="3.40.50.300">
    <property type="entry name" value="P-loop containing nucleotide triphosphate hydrolases"/>
    <property type="match status" value="1"/>
</dbReference>
<evidence type="ECO:0000256" key="6">
    <source>
        <dbReference type="ARBA" id="ARBA00022989"/>
    </source>
</evidence>
<feature type="domain" description="ABC transporter" evidence="9">
    <location>
        <begin position="1"/>
        <end position="223"/>
    </location>
</feature>
<feature type="transmembrane region" description="Helical" evidence="8">
    <location>
        <begin position="467"/>
        <end position="487"/>
    </location>
</feature>
<feature type="transmembrane region" description="Helical" evidence="8">
    <location>
        <begin position="350"/>
        <end position="370"/>
    </location>
</feature>
<dbReference type="SMART" id="SM00382">
    <property type="entry name" value="AAA"/>
    <property type="match status" value="1"/>
</dbReference>
<dbReference type="Pfam" id="PF00005">
    <property type="entry name" value="ABC_tran"/>
    <property type="match status" value="1"/>
</dbReference>
<evidence type="ECO:0000256" key="7">
    <source>
        <dbReference type="ARBA" id="ARBA00023136"/>
    </source>
</evidence>
<evidence type="ECO:0000259" key="9">
    <source>
        <dbReference type="PROSITE" id="PS50893"/>
    </source>
</evidence>
<evidence type="ECO:0000256" key="5">
    <source>
        <dbReference type="ARBA" id="ARBA00022840"/>
    </source>
</evidence>
<dbReference type="EMBL" id="GIBP01001357">
    <property type="protein sequence ID" value="NDV30326.1"/>
    <property type="molecule type" value="Transcribed_RNA"/>
</dbReference>
<evidence type="ECO:0000256" key="3">
    <source>
        <dbReference type="ARBA" id="ARBA00022692"/>
    </source>
</evidence>
<keyword evidence="4" id="KW-0547">Nucleotide-binding</keyword>
<dbReference type="InterPro" id="IPR003439">
    <property type="entry name" value="ABC_transporter-like_ATP-bd"/>
</dbReference>
<keyword evidence="6 8" id="KW-1133">Transmembrane helix</keyword>
<evidence type="ECO:0000313" key="10">
    <source>
        <dbReference type="EMBL" id="NDV30326.1"/>
    </source>
</evidence>
<feature type="transmembrane region" description="Helical" evidence="8">
    <location>
        <begin position="550"/>
        <end position="572"/>
    </location>
</feature>